<dbReference type="Pfam" id="PF05199">
    <property type="entry name" value="GMC_oxred_C"/>
    <property type="match status" value="1"/>
</dbReference>
<reference evidence="6 7" key="1">
    <citation type="submission" date="2021-01" db="EMBL/GenBank/DDBJ databases">
        <title>Genomic Encyclopedia of Type Strains, Phase IV (KMG-IV): sequencing the most valuable type-strain genomes for metagenomic binning, comparative biology and taxonomic classification.</title>
        <authorList>
            <person name="Goeker M."/>
        </authorList>
    </citation>
    <scope>NUCLEOTIDE SEQUENCE [LARGE SCALE GENOMIC DNA]</scope>
    <source>
        <strain evidence="6 7">DSM 25540</strain>
    </source>
</reference>
<comment type="caution">
    <text evidence="6">The sequence shown here is derived from an EMBL/GenBank/DDBJ whole genome shotgun (WGS) entry which is preliminary data.</text>
</comment>
<evidence type="ECO:0000256" key="2">
    <source>
        <dbReference type="ARBA" id="ARBA00022630"/>
    </source>
</evidence>
<dbReference type="SUPFAM" id="SSF51905">
    <property type="entry name" value="FAD/NAD(P)-binding domain"/>
    <property type="match status" value="1"/>
</dbReference>
<keyword evidence="7" id="KW-1185">Reference proteome</keyword>
<evidence type="ECO:0000256" key="3">
    <source>
        <dbReference type="ARBA" id="ARBA00022827"/>
    </source>
</evidence>
<evidence type="ECO:0000256" key="4">
    <source>
        <dbReference type="ARBA" id="ARBA00023002"/>
    </source>
</evidence>
<organism evidence="6 7">
    <name type="scientific">Geomicrobium sediminis</name>
    <dbReference type="NCBI Taxonomy" id="1347788"/>
    <lineage>
        <taxon>Bacteria</taxon>
        <taxon>Bacillati</taxon>
        <taxon>Bacillota</taxon>
        <taxon>Bacilli</taxon>
        <taxon>Bacillales</taxon>
        <taxon>Geomicrobium</taxon>
    </lineage>
</organism>
<protein>
    <submittedName>
        <fullName evidence="6">Choline dehydrogenase-like flavoprotein</fullName>
    </submittedName>
</protein>
<dbReference type="PANTHER" id="PTHR46056:SF12">
    <property type="entry name" value="LONG-CHAIN-ALCOHOL OXIDASE"/>
    <property type="match status" value="1"/>
</dbReference>
<keyword evidence="2" id="KW-0285">Flavoprotein</keyword>
<dbReference type="Proteomes" id="UP000741863">
    <property type="component" value="Unassembled WGS sequence"/>
</dbReference>
<accession>A0ABS2PGY0</accession>
<feature type="domain" description="Glucose-methanol-choline oxidoreductase C-terminal" evidence="5">
    <location>
        <begin position="73"/>
        <end position="196"/>
    </location>
</feature>
<dbReference type="SUPFAM" id="SSF54373">
    <property type="entry name" value="FAD-linked reductases, C-terminal domain"/>
    <property type="match status" value="1"/>
</dbReference>
<dbReference type="Gene3D" id="3.50.50.60">
    <property type="entry name" value="FAD/NAD(P)-binding domain"/>
    <property type="match status" value="1"/>
</dbReference>
<keyword evidence="3" id="KW-0274">FAD</keyword>
<gene>
    <name evidence="6" type="ORF">JOD17_003308</name>
</gene>
<dbReference type="InterPro" id="IPR036188">
    <property type="entry name" value="FAD/NAD-bd_sf"/>
</dbReference>
<keyword evidence="4" id="KW-0560">Oxidoreductase</keyword>
<dbReference type="PANTHER" id="PTHR46056">
    <property type="entry name" value="LONG-CHAIN-ALCOHOL OXIDASE"/>
    <property type="match status" value="1"/>
</dbReference>
<evidence type="ECO:0000313" key="6">
    <source>
        <dbReference type="EMBL" id="MBM7634206.1"/>
    </source>
</evidence>
<dbReference type="InterPro" id="IPR007867">
    <property type="entry name" value="GMC_OxRtase_C"/>
</dbReference>
<proteinExistence type="inferred from homology"/>
<evidence type="ECO:0000313" key="7">
    <source>
        <dbReference type="Proteomes" id="UP000741863"/>
    </source>
</evidence>
<sequence>MAIDDFNGDNFDHSDLDFLHGGWISLRQGGRTPISSNAVPAGTPSFGREFKEQSIYQFFRMLSVGTQGASLPNVNNYLDLDPTYTDKLGNPLLRMTFDFHEQDQNLARYLAEQIEDILTEMGASDIAVNKDLGNFDIEPYQSTHNTGGVIMGDDPETSAVNSYLQMWDHDNVFVVGASAFPHNGGYNPTGTVGALAYRAAEGIEEYLKNGGGQLVKWNLNNNEGRRTSDEPI</sequence>
<name>A0ABS2PGY0_9BACL</name>
<evidence type="ECO:0000256" key="1">
    <source>
        <dbReference type="ARBA" id="ARBA00010790"/>
    </source>
</evidence>
<evidence type="ECO:0000259" key="5">
    <source>
        <dbReference type="Pfam" id="PF05199"/>
    </source>
</evidence>
<dbReference type="EMBL" id="JAFBEC010000010">
    <property type="protein sequence ID" value="MBM7634206.1"/>
    <property type="molecule type" value="Genomic_DNA"/>
</dbReference>
<comment type="similarity">
    <text evidence="1">Belongs to the GMC oxidoreductase family.</text>
</comment>